<dbReference type="InterPro" id="IPR013154">
    <property type="entry name" value="ADH-like_N"/>
</dbReference>
<evidence type="ECO:0008006" key="10">
    <source>
        <dbReference type="Google" id="ProtNLM"/>
    </source>
</evidence>
<dbReference type="Gene3D" id="3.40.50.720">
    <property type="entry name" value="NAD(P)-binding Rossmann-like Domain"/>
    <property type="match status" value="1"/>
</dbReference>
<organism evidence="8 9">
    <name type="scientific">Trichoderma asperellum (strain ATCC 204424 / CBS 433.97 / NBRC 101777)</name>
    <dbReference type="NCBI Taxonomy" id="1042311"/>
    <lineage>
        <taxon>Eukaryota</taxon>
        <taxon>Fungi</taxon>
        <taxon>Dikarya</taxon>
        <taxon>Ascomycota</taxon>
        <taxon>Pezizomycotina</taxon>
        <taxon>Sordariomycetes</taxon>
        <taxon>Hypocreomycetidae</taxon>
        <taxon>Hypocreales</taxon>
        <taxon>Hypocreaceae</taxon>
        <taxon>Trichoderma</taxon>
    </lineage>
</organism>
<dbReference type="FunFam" id="3.40.50.720:FF:000022">
    <property type="entry name" value="Cinnamyl alcohol dehydrogenase"/>
    <property type="match status" value="1"/>
</dbReference>
<keyword evidence="2 5" id="KW-0479">Metal-binding</keyword>
<dbReference type="PANTHER" id="PTHR42683">
    <property type="entry name" value="ALDEHYDE REDUCTASE"/>
    <property type="match status" value="1"/>
</dbReference>
<evidence type="ECO:0000313" key="8">
    <source>
        <dbReference type="EMBL" id="PTB41871.1"/>
    </source>
</evidence>
<dbReference type="InterPro" id="IPR036291">
    <property type="entry name" value="NAD(P)-bd_dom_sf"/>
</dbReference>
<keyword evidence="9" id="KW-1185">Reference proteome</keyword>
<dbReference type="InterPro" id="IPR047109">
    <property type="entry name" value="CAD-like"/>
</dbReference>
<evidence type="ECO:0000259" key="7">
    <source>
        <dbReference type="Pfam" id="PF08240"/>
    </source>
</evidence>
<dbReference type="InterPro" id="IPR002328">
    <property type="entry name" value="ADH_Zn_CS"/>
</dbReference>
<dbReference type="AlphaFoldDB" id="A0A2T3ZAM7"/>
<dbReference type="SUPFAM" id="SSF51735">
    <property type="entry name" value="NAD(P)-binding Rossmann-fold domains"/>
    <property type="match status" value="1"/>
</dbReference>
<proteinExistence type="inferred from homology"/>
<evidence type="ECO:0000313" key="9">
    <source>
        <dbReference type="Proteomes" id="UP000240493"/>
    </source>
</evidence>
<dbReference type="PROSITE" id="PS00065">
    <property type="entry name" value="D_2_HYDROXYACID_DH_1"/>
    <property type="match status" value="1"/>
</dbReference>
<dbReference type="GO" id="GO:0016616">
    <property type="term" value="F:oxidoreductase activity, acting on the CH-OH group of donors, NAD or NADP as acceptor"/>
    <property type="evidence" value="ECO:0007669"/>
    <property type="project" value="InterPro"/>
</dbReference>
<evidence type="ECO:0000256" key="1">
    <source>
        <dbReference type="ARBA" id="ARBA00001947"/>
    </source>
</evidence>
<dbReference type="CDD" id="cd05283">
    <property type="entry name" value="CAD1"/>
    <property type="match status" value="1"/>
</dbReference>
<reference evidence="8 9" key="1">
    <citation type="submission" date="2016-07" db="EMBL/GenBank/DDBJ databases">
        <title>Multiple horizontal gene transfer events from other fungi enriched the ability of initially mycotrophic Trichoderma (Ascomycota) to feed on dead plant biomass.</title>
        <authorList>
            <consortium name="DOE Joint Genome Institute"/>
            <person name="Aerts A."/>
            <person name="Atanasova L."/>
            <person name="Chenthamara K."/>
            <person name="Zhang J."/>
            <person name="Grujic M."/>
            <person name="Henrissat B."/>
            <person name="Kuo A."/>
            <person name="Salamov A."/>
            <person name="Lipzen A."/>
            <person name="Labutti K."/>
            <person name="Barry K."/>
            <person name="Miao Y."/>
            <person name="Rahimi M.J."/>
            <person name="Shen Q."/>
            <person name="Grigoriev I.V."/>
            <person name="Kubicek C.P."/>
            <person name="Druzhinina I.S."/>
        </authorList>
    </citation>
    <scope>NUCLEOTIDE SEQUENCE [LARGE SCALE GENOMIC DNA]</scope>
    <source>
        <strain evidence="8 9">CBS 433.97</strain>
    </source>
</reference>
<comment type="cofactor">
    <cofactor evidence="1 5">
        <name>Zn(2+)</name>
        <dbReference type="ChEBI" id="CHEBI:29105"/>
    </cofactor>
</comment>
<dbReference type="Proteomes" id="UP000240493">
    <property type="component" value="Unassembled WGS sequence"/>
</dbReference>
<dbReference type="InterPro" id="IPR029752">
    <property type="entry name" value="D-isomer_DH_CS1"/>
</dbReference>
<evidence type="ECO:0000256" key="3">
    <source>
        <dbReference type="ARBA" id="ARBA00022833"/>
    </source>
</evidence>
<dbReference type="Gene3D" id="3.90.180.10">
    <property type="entry name" value="Medium-chain alcohol dehydrogenases, catalytic domain"/>
    <property type="match status" value="1"/>
</dbReference>
<protein>
    <recommendedName>
        <fullName evidence="10">Enoyl reductase (ER) domain-containing protein</fullName>
    </recommendedName>
</protein>
<sequence length="331" mass="35724">MSTTFTVFKGSPTGKIAEGQTTVPALQSNDVLIENTHSGVCGTDAHYLRTDMVLGHEGVGIVKVAGSKVSLVKVGDRVGFGFVKGGCAECQYCLVGHTWHCVKGAHAFGISDFDQGSFATHSVWPETRLVILPDEIPSVYAGPFMCAGQTVFIPFLRQGIKPSDYVGIVGIGGLGHLAIQFAAAWGCTVVVFSSSDNKKQEAIDFGATKFYNTTNLSAADVPKINHLLVTTSATPDWQLYTEVMAPFGHIYPLTISEGNLEFPYMSMIIKELSIHGSCSSTPDEVNTMLQFAVKHNIRPSIERFPMTMEGITNAFESLEGGTLRYRGVLEI</sequence>
<evidence type="ECO:0000256" key="5">
    <source>
        <dbReference type="RuleBase" id="RU361277"/>
    </source>
</evidence>
<name>A0A2T3ZAM7_TRIA4</name>
<dbReference type="GO" id="GO:0008270">
    <property type="term" value="F:zinc ion binding"/>
    <property type="evidence" value="ECO:0007669"/>
    <property type="project" value="InterPro"/>
</dbReference>
<dbReference type="STRING" id="1042311.A0A2T3ZAM7"/>
<feature type="domain" description="Alcohol dehydrogenase-like N-terminal" evidence="7">
    <location>
        <begin position="28"/>
        <end position="134"/>
    </location>
</feature>
<evidence type="ECO:0000256" key="4">
    <source>
        <dbReference type="ARBA" id="ARBA00023002"/>
    </source>
</evidence>
<feature type="domain" description="Alcohol dehydrogenase-like C-terminal" evidence="6">
    <location>
        <begin position="173"/>
        <end position="292"/>
    </location>
</feature>
<comment type="similarity">
    <text evidence="5">Belongs to the zinc-containing alcohol dehydrogenase family.</text>
</comment>
<dbReference type="PROSITE" id="PS00059">
    <property type="entry name" value="ADH_ZINC"/>
    <property type="match status" value="1"/>
</dbReference>
<evidence type="ECO:0000259" key="6">
    <source>
        <dbReference type="Pfam" id="PF00107"/>
    </source>
</evidence>
<accession>A0A2T3ZAM7</accession>
<keyword evidence="4" id="KW-0560">Oxidoreductase</keyword>
<dbReference type="InterPro" id="IPR011032">
    <property type="entry name" value="GroES-like_sf"/>
</dbReference>
<dbReference type="SUPFAM" id="SSF50129">
    <property type="entry name" value="GroES-like"/>
    <property type="match status" value="1"/>
</dbReference>
<dbReference type="Pfam" id="PF00107">
    <property type="entry name" value="ADH_zinc_N"/>
    <property type="match status" value="1"/>
</dbReference>
<dbReference type="Pfam" id="PF08240">
    <property type="entry name" value="ADH_N"/>
    <property type="match status" value="1"/>
</dbReference>
<dbReference type="EMBL" id="KZ679261">
    <property type="protein sequence ID" value="PTB41871.1"/>
    <property type="molecule type" value="Genomic_DNA"/>
</dbReference>
<evidence type="ECO:0000256" key="2">
    <source>
        <dbReference type="ARBA" id="ARBA00022723"/>
    </source>
</evidence>
<keyword evidence="3 5" id="KW-0862">Zinc</keyword>
<dbReference type="OrthoDB" id="1879366at2759"/>
<gene>
    <name evidence="8" type="ORF">M441DRAFT_79934</name>
</gene>
<dbReference type="InterPro" id="IPR013149">
    <property type="entry name" value="ADH-like_C"/>
</dbReference>